<evidence type="ECO:0000313" key="2">
    <source>
        <dbReference type="EMBL" id="CAI6351917.1"/>
    </source>
</evidence>
<feature type="region of interest" description="Disordered" evidence="1">
    <location>
        <begin position="58"/>
        <end position="118"/>
    </location>
</feature>
<dbReference type="Proteomes" id="UP001160148">
    <property type="component" value="Unassembled WGS sequence"/>
</dbReference>
<name>A0AAV0W834_9HEMI</name>
<comment type="caution">
    <text evidence="2">The sequence shown here is derived from an EMBL/GenBank/DDBJ whole genome shotgun (WGS) entry which is preliminary data.</text>
</comment>
<organism evidence="2 3">
    <name type="scientific">Macrosiphum euphorbiae</name>
    <name type="common">potato aphid</name>
    <dbReference type="NCBI Taxonomy" id="13131"/>
    <lineage>
        <taxon>Eukaryota</taxon>
        <taxon>Metazoa</taxon>
        <taxon>Ecdysozoa</taxon>
        <taxon>Arthropoda</taxon>
        <taxon>Hexapoda</taxon>
        <taxon>Insecta</taxon>
        <taxon>Pterygota</taxon>
        <taxon>Neoptera</taxon>
        <taxon>Paraneoptera</taxon>
        <taxon>Hemiptera</taxon>
        <taxon>Sternorrhyncha</taxon>
        <taxon>Aphidomorpha</taxon>
        <taxon>Aphidoidea</taxon>
        <taxon>Aphididae</taxon>
        <taxon>Macrosiphini</taxon>
        <taxon>Macrosiphum</taxon>
    </lineage>
</organism>
<keyword evidence="3" id="KW-1185">Reference proteome</keyword>
<dbReference type="AlphaFoldDB" id="A0AAV0W834"/>
<proteinExistence type="predicted"/>
<evidence type="ECO:0000313" key="3">
    <source>
        <dbReference type="Proteomes" id="UP001160148"/>
    </source>
</evidence>
<dbReference type="EMBL" id="CARXXK010000001">
    <property type="protein sequence ID" value="CAI6351917.1"/>
    <property type="molecule type" value="Genomic_DNA"/>
</dbReference>
<gene>
    <name evidence="2" type="ORF">MEUPH1_LOCUS8223</name>
</gene>
<reference evidence="2 3" key="1">
    <citation type="submission" date="2023-01" db="EMBL/GenBank/DDBJ databases">
        <authorList>
            <person name="Whitehead M."/>
        </authorList>
    </citation>
    <scope>NUCLEOTIDE SEQUENCE [LARGE SCALE GENOMIC DNA]</scope>
</reference>
<sequence>MLNSADNDDDYYLFFRGNKTNFITTKLLTRNAGSDCRLGFETRSRLTGTGEHVYRAAGARGGVDGRTDGDKVTAGRSANGRLRMRRRRQPEYRTRTEPNERNRTQQRSKLEKKGKKNEIINSEQSKRVFCVDRSDCRRPVVFRILNGYRPVV</sequence>
<evidence type="ECO:0000256" key="1">
    <source>
        <dbReference type="SAM" id="MobiDB-lite"/>
    </source>
</evidence>
<accession>A0AAV0W834</accession>
<feature type="compositionally biased region" description="Basic and acidic residues" evidence="1">
    <location>
        <begin position="63"/>
        <end position="73"/>
    </location>
</feature>
<feature type="compositionally biased region" description="Basic and acidic residues" evidence="1">
    <location>
        <begin position="89"/>
        <end position="111"/>
    </location>
</feature>
<protein>
    <submittedName>
        <fullName evidence="2">Uncharacterized protein</fullName>
    </submittedName>
</protein>